<gene>
    <name evidence="9" type="ORF">MKW98_022042</name>
</gene>
<evidence type="ECO:0000256" key="6">
    <source>
        <dbReference type="SAM" id="Coils"/>
    </source>
</evidence>
<dbReference type="GO" id="GO:0003677">
    <property type="term" value="F:DNA binding"/>
    <property type="evidence" value="ECO:0007669"/>
    <property type="project" value="UniProtKB-KW"/>
</dbReference>
<evidence type="ECO:0000313" key="10">
    <source>
        <dbReference type="Proteomes" id="UP001202328"/>
    </source>
</evidence>
<keyword evidence="4" id="KW-0804">Transcription</keyword>
<evidence type="ECO:0000256" key="4">
    <source>
        <dbReference type="ARBA" id="ARBA00023163"/>
    </source>
</evidence>
<comment type="subcellular location">
    <subcellularLocation>
        <location evidence="1">Nucleus</location>
    </subcellularLocation>
</comment>
<proteinExistence type="predicted"/>
<organism evidence="9 10">
    <name type="scientific">Papaver atlanticum</name>
    <dbReference type="NCBI Taxonomy" id="357466"/>
    <lineage>
        <taxon>Eukaryota</taxon>
        <taxon>Viridiplantae</taxon>
        <taxon>Streptophyta</taxon>
        <taxon>Embryophyta</taxon>
        <taxon>Tracheophyta</taxon>
        <taxon>Spermatophyta</taxon>
        <taxon>Magnoliopsida</taxon>
        <taxon>Ranunculales</taxon>
        <taxon>Papaveraceae</taxon>
        <taxon>Papaveroideae</taxon>
        <taxon>Papaver</taxon>
    </lineage>
</organism>
<keyword evidence="5" id="KW-0539">Nucleus</keyword>
<keyword evidence="6" id="KW-0175">Coiled coil</keyword>
<feature type="domain" description="TF-B3" evidence="8">
    <location>
        <begin position="66"/>
        <end position="157"/>
    </location>
</feature>
<dbReference type="InterPro" id="IPR015300">
    <property type="entry name" value="DNA-bd_pseudobarrel_sf"/>
</dbReference>
<dbReference type="Pfam" id="PF02362">
    <property type="entry name" value="B3"/>
    <property type="match status" value="1"/>
</dbReference>
<evidence type="ECO:0000256" key="7">
    <source>
        <dbReference type="SAM" id="MobiDB-lite"/>
    </source>
</evidence>
<dbReference type="InterPro" id="IPR003340">
    <property type="entry name" value="B3_DNA-bd"/>
</dbReference>
<dbReference type="Proteomes" id="UP001202328">
    <property type="component" value="Unassembled WGS sequence"/>
</dbReference>
<evidence type="ECO:0000259" key="8">
    <source>
        <dbReference type="PROSITE" id="PS50863"/>
    </source>
</evidence>
<keyword evidence="10" id="KW-1185">Reference proteome</keyword>
<dbReference type="PANTHER" id="PTHR31391:SF101">
    <property type="entry name" value="B3 DOMAIN-CONTAINING PROTEIN OS01G0234100"/>
    <property type="match status" value="1"/>
</dbReference>
<dbReference type="InterPro" id="IPR044837">
    <property type="entry name" value="REM16-like"/>
</dbReference>
<evidence type="ECO:0000256" key="1">
    <source>
        <dbReference type="ARBA" id="ARBA00004123"/>
    </source>
</evidence>
<dbReference type="GO" id="GO:0005634">
    <property type="term" value="C:nucleus"/>
    <property type="evidence" value="ECO:0007669"/>
    <property type="project" value="UniProtKB-SubCell"/>
</dbReference>
<evidence type="ECO:0000256" key="3">
    <source>
        <dbReference type="ARBA" id="ARBA00023125"/>
    </source>
</evidence>
<dbReference type="Gene3D" id="2.40.330.10">
    <property type="entry name" value="DNA-binding pseudobarrel domain"/>
    <property type="match status" value="1"/>
</dbReference>
<dbReference type="SUPFAM" id="SSF101936">
    <property type="entry name" value="DNA-binding pseudobarrel domain"/>
    <property type="match status" value="1"/>
</dbReference>
<evidence type="ECO:0000256" key="5">
    <source>
        <dbReference type="ARBA" id="ARBA00023242"/>
    </source>
</evidence>
<reference evidence="9" key="1">
    <citation type="submission" date="2022-04" db="EMBL/GenBank/DDBJ databases">
        <title>A functionally conserved STORR gene fusion in Papaver species that diverged 16.8 million years ago.</title>
        <authorList>
            <person name="Catania T."/>
        </authorList>
    </citation>
    <scope>NUCLEOTIDE SEQUENCE</scope>
    <source>
        <strain evidence="9">S-188037</strain>
    </source>
</reference>
<dbReference type="SMART" id="SM01019">
    <property type="entry name" value="B3"/>
    <property type="match status" value="1"/>
</dbReference>
<comment type="caution">
    <text evidence="9">The sequence shown here is derived from an EMBL/GenBank/DDBJ whole genome shotgun (WGS) entry which is preliminary data.</text>
</comment>
<sequence length="333" mass="37075">MKRKQGNPTRSLAMVLDFSLPTAVDSPKENNASCSQNRSMTAMSLTSAADKAEEIRSSLDPKFPSVVKIMIRSSVSGGFWLGLPSLFCSSSLPKKDTKFTLVDEDGEAYTAKYLPRRLGLSGGWKGFAIAHNLVKGDALVFHLVEPTKFKVYIVRAHTSAVVDDDDDELQNLENNAEGSDTDGDAGGMDMKKSKLCHPSTVHLGEVQQEHLPVPKGSDHSEDHSSEEAIKSVILEGPGIPSSIEEFKKINNLESFTVTANDLTTNSEIPEHVCIANEEEAFDLKRYNEAMNRKRHVRGEIMKLEQERFRLSNNSVRLDRERMKEAFALKRYNE</sequence>
<accession>A0AAD4TLG6</accession>
<evidence type="ECO:0000256" key="2">
    <source>
        <dbReference type="ARBA" id="ARBA00023015"/>
    </source>
</evidence>
<dbReference type="PANTHER" id="PTHR31391">
    <property type="entry name" value="B3 DOMAIN-CONTAINING PROTEIN OS11G0197600-RELATED"/>
    <property type="match status" value="1"/>
</dbReference>
<dbReference type="CDD" id="cd10017">
    <property type="entry name" value="B3_DNA"/>
    <property type="match status" value="1"/>
</dbReference>
<evidence type="ECO:0000313" key="9">
    <source>
        <dbReference type="EMBL" id="KAI3961837.1"/>
    </source>
</evidence>
<protein>
    <recommendedName>
        <fullName evidence="8">TF-B3 domain-containing protein</fullName>
    </recommendedName>
</protein>
<feature type="coiled-coil region" evidence="6">
    <location>
        <begin position="286"/>
        <end position="320"/>
    </location>
</feature>
<name>A0AAD4TLG6_9MAGN</name>
<dbReference type="EMBL" id="JAJJMB010000558">
    <property type="protein sequence ID" value="KAI3961837.1"/>
    <property type="molecule type" value="Genomic_DNA"/>
</dbReference>
<feature type="region of interest" description="Disordered" evidence="7">
    <location>
        <begin position="165"/>
        <end position="186"/>
    </location>
</feature>
<keyword evidence="2" id="KW-0805">Transcription regulation</keyword>
<dbReference type="PROSITE" id="PS50863">
    <property type="entry name" value="B3"/>
    <property type="match status" value="1"/>
</dbReference>
<keyword evidence="3" id="KW-0238">DNA-binding</keyword>
<dbReference type="AlphaFoldDB" id="A0AAD4TLG6"/>